<dbReference type="OrthoDB" id="2697418at2"/>
<dbReference type="AlphaFoldDB" id="A0A0A8X0U4"/>
<accession>A0A0A8X0U4</accession>
<keyword evidence="2" id="KW-1185">Reference proteome</keyword>
<protein>
    <submittedName>
        <fullName evidence="1">Phage protein</fullName>
    </submittedName>
</protein>
<sequence length="275" mass="31895">MTIKSAVVESFSEYSQFGSLKEFNNHFEMWMADKKRFFSKGELIGLKRLARFAAKVPGVANAKIGTVLKAIYEEYGEIGISRSTFKRMILKASEIGIFTVYETARKNGSQSSNLYVFNRFPMNELPDGNQLSHQYKTIIPSETIIKKNNKREEKAAEEQSSEIQRLKSGDEKVPEEHLFVSNRVPSEFVNLVKYFYPTAKSIEEFWRMSKVAAYRNNYEKETDLLLSLSLDSFKQLVRKLKSKVEVKNPIAYFAGILNKKYQERYFEELYDLQVA</sequence>
<proteinExistence type="predicted"/>
<organism evidence="1 2">
    <name type="scientific">Mesobacillus selenatarsenatis (strain DSM 18680 / JCM 14380 / FERM P-15431 / SF-1)</name>
    <dbReference type="NCBI Taxonomy" id="1321606"/>
    <lineage>
        <taxon>Bacteria</taxon>
        <taxon>Bacillati</taxon>
        <taxon>Bacillota</taxon>
        <taxon>Bacilli</taxon>
        <taxon>Bacillales</taxon>
        <taxon>Bacillaceae</taxon>
        <taxon>Mesobacillus</taxon>
    </lineage>
</organism>
<dbReference type="RefSeq" id="WP_041964744.1">
    <property type="nucleotide sequence ID" value="NZ_BASE01000019.1"/>
</dbReference>
<gene>
    <name evidence="1" type="ORF">SAMD00020551_0974</name>
</gene>
<evidence type="ECO:0000313" key="1">
    <source>
        <dbReference type="EMBL" id="GAM12839.1"/>
    </source>
</evidence>
<name>A0A0A8X0U4_MESS1</name>
<dbReference type="EMBL" id="BASE01000019">
    <property type="protein sequence ID" value="GAM12839.1"/>
    <property type="molecule type" value="Genomic_DNA"/>
</dbReference>
<comment type="caution">
    <text evidence="1">The sequence shown here is derived from an EMBL/GenBank/DDBJ whole genome shotgun (WGS) entry which is preliminary data.</text>
</comment>
<evidence type="ECO:0000313" key="2">
    <source>
        <dbReference type="Proteomes" id="UP000031014"/>
    </source>
</evidence>
<dbReference type="STRING" id="1321606.SAMD00020551_0974"/>
<reference evidence="1 2" key="1">
    <citation type="submission" date="2013-06" db="EMBL/GenBank/DDBJ databases">
        <title>Whole genome shotgun sequence of Bacillus selenatarsenatis SF-1.</title>
        <authorList>
            <person name="Kuroda M."/>
            <person name="Sei K."/>
            <person name="Yamashita M."/>
            <person name="Ike M."/>
        </authorList>
    </citation>
    <scope>NUCLEOTIDE SEQUENCE [LARGE SCALE GENOMIC DNA]</scope>
    <source>
        <strain evidence="1 2">SF-1</strain>
    </source>
</reference>
<dbReference type="Proteomes" id="UP000031014">
    <property type="component" value="Unassembled WGS sequence"/>
</dbReference>